<evidence type="ECO:0000313" key="2">
    <source>
        <dbReference type="Proteomes" id="UP000682951"/>
    </source>
</evidence>
<reference evidence="1 2" key="1">
    <citation type="submission" date="2021-04" db="EMBL/GenBank/DDBJ databases">
        <title>Molecular and phenotypic characterization and identification of bacterial isolates recovered from the Anatolian ground squirrels (Spermophilus xanthoprymnus) and which have the potential to form a new species in the Campylobacter genus.</title>
        <authorList>
            <person name="Aydin F."/>
            <person name="Abay S."/>
            <person name="Kayman T."/>
            <person name="Karakaya E."/>
            <person name="Mustak H.K."/>
            <person name="Mustak I.B."/>
            <person name="Bilgin N."/>
            <person name="Duzler A."/>
            <person name="Sahin O."/>
            <person name="Guran O."/>
            <person name="Saticioglu I.B."/>
        </authorList>
    </citation>
    <scope>NUCLEOTIDE SEQUENCE [LARGE SCALE GENOMIC DNA]</scope>
    <source>
        <strain evidence="2">faydin-G24</strain>
    </source>
</reference>
<sequence>MRELLKALNQAPISYYPIYAKLTGSVTSAILLSQLIDCFERSGKNKIYKSNDELMAETTLSVDEFKSAKNKIKNLDFIKVTLEGLPAKTYYEINWDRHEQSLINLTKTSKDKK</sequence>
<accession>A0ABS5HL01</accession>
<gene>
    <name evidence="1" type="ORF">KDD93_07525</name>
</gene>
<dbReference type="RefSeq" id="WP_212142308.1">
    <property type="nucleotide sequence ID" value="NZ_JAGSSW010000008.1"/>
</dbReference>
<dbReference type="EMBL" id="JAGSSW010000008">
    <property type="protein sequence ID" value="MBR8464412.1"/>
    <property type="molecule type" value="Genomic_DNA"/>
</dbReference>
<keyword evidence="2" id="KW-1185">Reference proteome</keyword>
<proteinExistence type="predicted"/>
<protein>
    <submittedName>
        <fullName evidence="1">Uncharacterized protein</fullName>
    </submittedName>
</protein>
<comment type="caution">
    <text evidence="1">The sequence shown here is derived from an EMBL/GenBank/DDBJ whole genome shotgun (WGS) entry which is preliminary data.</text>
</comment>
<name>A0ABS5HL01_9BACT</name>
<organism evidence="1 2">
    <name type="scientific">Campylobacter anatolicus</name>
    <dbReference type="NCBI Taxonomy" id="2829105"/>
    <lineage>
        <taxon>Bacteria</taxon>
        <taxon>Pseudomonadati</taxon>
        <taxon>Campylobacterota</taxon>
        <taxon>Epsilonproteobacteria</taxon>
        <taxon>Campylobacterales</taxon>
        <taxon>Campylobacteraceae</taxon>
        <taxon>Campylobacter</taxon>
    </lineage>
</organism>
<evidence type="ECO:0000313" key="1">
    <source>
        <dbReference type="EMBL" id="MBR8464412.1"/>
    </source>
</evidence>
<dbReference type="Proteomes" id="UP000682951">
    <property type="component" value="Unassembled WGS sequence"/>
</dbReference>